<gene>
    <name evidence="3" type="ORF">SAMN05216366_12350</name>
</gene>
<dbReference type="Pfam" id="PF13690">
    <property type="entry name" value="CheX"/>
    <property type="match status" value="1"/>
</dbReference>
<dbReference type="Proteomes" id="UP000182412">
    <property type="component" value="Unassembled WGS sequence"/>
</dbReference>
<proteinExistence type="predicted"/>
<name>A0A1H0TH14_SELRU</name>
<organism evidence="3 4">
    <name type="scientific">Selenomonas ruminantium</name>
    <dbReference type="NCBI Taxonomy" id="971"/>
    <lineage>
        <taxon>Bacteria</taxon>
        <taxon>Bacillati</taxon>
        <taxon>Bacillota</taxon>
        <taxon>Negativicutes</taxon>
        <taxon>Selenomonadales</taxon>
        <taxon>Selenomonadaceae</taxon>
        <taxon>Selenomonas</taxon>
    </lineage>
</organism>
<dbReference type="EMBL" id="FNJQ01000023">
    <property type="protein sequence ID" value="SDP53135.1"/>
    <property type="molecule type" value="Genomic_DNA"/>
</dbReference>
<dbReference type="InterPro" id="IPR028051">
    <property type="entry name" value="CheX-like_dom"/>
</dbReference>
<reference evidence="3 4" key="1">
    <citation type="submission" date="2016-10" db="EMBL/GenBank/DDBJ databases">
        <authorList>
            <person name="de Groot N.N."/>
        </authorList>
    </citation>
    <scope>NUCLEOTIDE SEQUENCE [LARGE SCALE GENOMIC DNA]</scope>
    <source>
        <strain evidence="3 4">S137</strain>
    </source>
</reference>
<evidence type="ECO:0000259" key="2">
    <source>
        <dbReference type="Pfam" id="PF13690"/>
    </source>
</evidence>
<dbReference type="SUPFAM" id="SSF103039">
    <property type="entry name" value="CheC-like"/>
    <property type="match status" value="1"/>
</dbReference>
<sequence>MTSNFSIVQCIFNRGNYSQEEMRTILANAELDESSAAQLLADDAMDVSPVRTAVLKAMGDRYIPACQYYVDYVELFIHSLKQLLHTEAVVESVLCEEDEAMPCYATSQRLSGDISIVGGFIATEPVYLKLAERYSEEELPEMDEMARDSLEEFINVLNGMFSVELGEKKIETDLELPRFGENVTPKGSHQLRLRVHSSVGSFQIVIATDEFF</sequence>
<dbReference type="OrthoDB" id="5614404at2"/>
<evidence type="ECO:0000313" key="4">
    <source>
        <dbReference type="Proteomes" id="UP000182412"/>
    </source>
</evidence>
<dbReference type="InterPro" id="IPR028976">
    <property type="entry name" value="CheC-like_sf"/>
</dbReference>
<dbReference type="AlphaFoldDB" id="A0A1H0TH14"/>
<keyword evidence="1" id="KW-0145">Chemotaxis</keyword>
<dbReference type="RefSeq" id="WP_074572835.1">
    <property type="nucleotide sequence ID" value="NZ_FNJQ01000023.1"/>
</dbReference>
<feature type="domain" description="Chemotaxis phosphatase CheX-like" evidence="2">
    <location>
        <begin position="109"/>
        <end position="179"/>
    </location>
</feature>
<evidence type="ECO:0000313" key="3">
    <source>
        <dbReference type="EMBL" id="SDP53135.1"/>
    </source>
</evidence>
<evidence type="ECO:0000256" key="1">
    <source>
        <dbReference type="ARBA" id="ARBA00022500"/>
    </source>
</evidence>
<accession>A0A1H0TH14</accession>
<dbReference type="GO" id="GO:0006935">
    <property type="term" value="P:chemotaxis"/>
    <property type="evidence" value="ECO:0007669"/>
    <property type="project" value="UniProtKB-KW"/>
</dbReference>
<protein>
    <submittedName>
        <fullName evidence="3">Chemotaxis protein CheX, a CheY~P-specific phosphatase</fullName>
    </submittedName>
</protein>
<dbReference type="Gene3D" id="3.40.1550.10">
    <property type="entry name" value="CheC-like"/>
    <property type="match status" value="1"/>
</dbReference>